<keyword evidence="7" id="KW-0130">Cell adhesion</keyword>
<evidence type="ECO:0000256" key="13">
    <source>
        <dbReference type="SAM" id="Phobius"/>
    </source>
</evidence>
<keyword evidence="5" id="KW-0677">Repeat</keyword>
<dbReference type="InterPro" id="IPR020894">
    <property type="entry name" value="Cadherin_CS"/>
</dbReference>
<dbReference type="SMART" id="SM00112">
    <property type="entry name" value="CA"/>
    <property type="match status" value="7"/>
</dbReference>
<keyword evidence="10" id="KW-0325">Glycoprotein</keyword>
<dbReference type="Proteomes" id="UP000005408">
    <property type="component" value="Unassembled WGS sequence"/>
</dbReference>
<comment type="subcellular location">
    <subcellularLocation>
        <location evidence="1">Cell membrane</location>
        <topology evidence="1">Single-pass type I membrane protein</topology>
    </subcellularLocation>
</comment>
<feature type="domain" description="Cadherin" evidence="15">
    <location>
        <begin position="354"/>
        <end position="462"/>
    </location>
</feature>
<feature type="compositionally biased region" description="Basic and acidic residues" evidence="12">
    <location>
        <begin position="943"/>
        <end position="975"/>
    </location>
</feature>
<keyword evidence="17" id="KW-1185">Reference proteome</keyword>
<dbReference type="PANTHER" id="PTHR24028">
    <property type="entry name" value="CADHERIN-87A"/>
    <property type="match status" value="1"/>
</dbReference>
<dbReference type="PRINTS" id="PR00205">
    <property type="entry name" value="CADHERIN"/>
</dbReference>
<feature type="domain" description="Cadherin" evidence="15">
    <location>
        <begin position="463"/>
        <end position="565"/>
    </location>
</feature>
<keyword evidence="6 11" id="KW-0106">Calcium</keyword>
<dbReference type="GO" id="GO:0007156">
    <property type="term" value="P:homophilic cell adhesion via plasma membrane adhesion molecules"/>
    <property type="evidence" value="ECO:0007669"/>
    <property type="project" value="InterPro"/>
</dbReference>
<evidence type="ECO:0000259" key="15">
    <source>
        <dbReference type="PROSITE" id="PS50268"/>
    </source>
</evidence>
<evidence type="ECO:0000256" key="8">
    <source>
        <dbReference type="ARBA" id="ARBA00022989"/>
    </source>
</evidence>
<feature type="region of interest" description="Disordered" evidence="12">
    <location>
        <begin position="899"/>
        <end position="975"/>
    </location>
</feature>
<evidence type="ECO:0000313" key="16">
    <source>
        <dbReference type="EnsemblMetazoa" id="G24930.2:cds"/>
    </source>
</evidence>
<name>A0A8W8KR18_MAGGI</name>
<evidence type="ECO:0000256" key="14">
    <source>
        <dbReference type="SAM" id="SignalP"/>
    </source>
</evidence>
<dbReference type="Gene3D" id="2.60.40.60">
    <property type="entry name" value="Cadherins"/>
    <property type="match status" value="7"/>
</dbReference>
<dbReference type="FunFam" id="2.60.40.60:FF:000007">
    <property type="entry name" value="Protocadherin alpha 2"/>
    <property type="match status" value="1"/>
</dbReference>
<dbReference type="Pfam" id="PF00028">
    <property type="entry name" value="Cadherin"/>
    <property type="match status" value="6"/>
</dbReference>
<evidence type="ECO:0000313" key="17">
    <source>
        <dbReference type="Proteomes" id="UP000005408"/>
    </source>
</evidence>
<feature type="domain" description="Cadherin" evidence="15">
    <location>
        <begin position="132"/>
        <end position="241"/>
    </location>
</feature>
<evidence type="ECO:0000256" key="4">
    <source>
        <dbReference type="ARBA" id="ARBA00022729"/>
    </source>
</evidence>
<dbReference type="CDD" id="cd11304">
    <property type="entry name" value="Cadherin_repeat"/>
    <property type="match status" value="7"/>
</dbReference>
<evidence type="ECO:0000256" key="1">
    <source>
        <dbReference type="ARBA" id="ARBA00004251"/>
    </source>
</evidence>
<dbReference type="FunFam" id="2.60.40.60:FF:000080">
    <property type="entry name" value="FAT atypical cadherin 1"/>
    <property type="match status" value="1"/>
</dbReference>
<dbReference type="GO" id="GO:0005509">
    <property type="term" value="F:calcium ion binding"/>
    <property type="evidence" value="ECO:0007669"/>
    <property type="project" value="UniProtKB-UniRule"/>
</dbReference>
<evidence type="ECO:0000256" key="12">
    <source>
        <dbReference type="SAM" id="MobiDB-lite"/>
    </source>
</evidence>
<dbReference type="FunFam" id="2.60.40.60:FF:000092">
    <property type="entry name" value="Protocadherin 8"/>
    <property type="match status" value="1"/>
</dbReference>
<dbReference type="AlphaFoldDB" id="A0A8W8KR18"/>
<dbReference type="PROSITE" id="PS50268">
    <property type="entry name" value="CADHERIN_2"/>
    <property type="match status" value="7"/>
</dbReference>
<evidence type="ECO:0000256" key="5">
    <source>
        <dbReference type="ARBA" id="ARBA00022737"/>
    </source>
</evidence>
<dbReference type="FunFam" id="2.60.40.60:FF:000002">
    <property type="entry name" value="Protocadherin alpha 2"/>
    <property type="match status" value="1"/>
</dbReference>
<keyword evidence="8 13" id="KW-1133">Transmembrane helix</keyword>
<keyword evidence="3 13" id="KW-0812">Transmembrane</keyword>
<evidence type="ECO:0000256" key="9">
    <source>
        <dbReference type="ARBA" id="ARBA00023136"/>
    </source>
</evidence>
<feature type="domain" description="Cadherin" evidence="15">
    <location>
        <begin position="242"/>
        <end position="349"/>
    </location>
</feature>
<dbReference type="GO" id="GO:0007163">
    <property type="term" value="P:establishment or maintenance of cell polarity"/>
    <property type="evidence" value="ECO:0007669"/>
    <property type="project" value="UniProtKB-ARBA"/>
</dbReference>
<evidence type="ECO:0000256" key="11">
    <source>
        <dbReference type="PROSITE-ProRule" id="PRU00043"/>
    </source>
</evidence>
<accession>A0A8W8KR18</accession>
<evidence type="ECO:0000256" key="6">
    <source>
        <dbReference type="ARBA" id="ARBA00022837"/>
    </source>
</evidence>
<evidence type="ECO:0000256" key="10">
    <source>
        <dbReference type="ARBA" id="ARBA00023180"/>
    </source>
</evidence>
<dbReference type="OrthoDB" id="6252479at2759"/>
<evidence type="ECO:0000256" key="3">
    <source>
        <dbReference type="ARBA" id="ARBA00022692"/>
    </source>
</evidence>
<feature type="compositionally biased region" description="Polar residues" evidence="12">
    <location>
        <begin position="908"/>
        <end position="924"/>
    </location>
</feature>
<dbReference type="PROSITE" id="PS00232">
    <property type="entry name" value="CADHERIN_1"/>
    <property type="match status" value="3"/>
</dbReference>
<keyword evidence="2" id="KW-1003">Cell membrane</keyword>
<dbReference type="GO" id="GO:0005886">
    <property type="term" value="C:plasma membrane"/>
    <property type="evidence" value="ECO:0007669"/>
    <property type="project" value="UniProtKB-SubCell"/>
</dbReference>
<reference evidence="16" key="1">
    <citation type="submission" date="2022-08" db="UniProtKB">
        <authorList>
            <consortium name="EnsemblMetazoa"/>
        </authorList>
    </citation>
    <scope>IDENTIFICATION</scope>
    <source>
        <strain evidence="16">05x7-T-G4-1.051#20</strain>
    </source>
</reference>
<dbReference type="OMA" id="CEDEGHP"/>
<dbReference type="FunFam" id="2.60.40.60:FF:000116">
    <property type="entry name" value="Dachsous cadherin-related 2"/>
    <property type="match status" value="1"/>
</dbReference>
<keyword evidence="4 14" id="KW-0732">Signal</keyword>
<keyword evidence="9 13" id="KW-0472">Membrane</keyword>
<feature type="chain" id="PRO_5036497791" description="Cadherin domain-containing protein" evidence="14">
    <location>
        <begin position="18"/>
        <end position="1040"/>
    </location>
</feature>
<evidence type="ECO:0000256" key="2">
    <source>
        <dbReference type="ARBA" id="ARBA00022475"/>
    </source>
</evidence>
<evidence type="ECO:0000256" key="7">
    <source>
        <dbReference type="ARBA" id="ARBA00022889"/>
    </source>
</evidence>
<dbReference type="EnsemblMetazoa" id="G24930.2">
    <property type="protein sequence ID" value="G24930.2:cds"/>
    <property type="gene ID" value="G24930"/>
</dbReference>
<dbReference type="InterPro" id="IPR013164">
    <property type="entry name" value="Cadherin_N"/>
</dbReference>
<feature type="domain" description="Cadherin" evidence="15">
    <location>
        <begin position="16"/>
        <end position="131"/>
    </location>
</feature>
<dbReference type="InterPro" id="IPR050174">
    <property type="entry name" value="Protocadherin/Cadherin-CA"/>
</dbReference>
<dbReference type="SUPFAM" id="SSF49313">
    <property type="entry name" value="Cadherin-like"/>
    <property type="match status" value="7"/>
</dbReference>
<feature type="domain" description="Cadherin" evidence="15">
    <location>
        <begin position="674"/>
        <end position="782"/>
    </location>
</feature>
<feature type="signal peptide" evidence="14">
    <location>
        <begin position="1"/>
        <end position="17"/>
    </location>
</feature>
<dbReference type="Pfam" id="PF08266">
    <property type="entry name" value="Cadherin_2"/>
    <property type="match status" value="1"/>
</dbReference>
<feature type="transmembrane region" description="Helical" evidence="13">
    <location>
        <begin position="787"/>
        <end position="812"/>
    </location>
</feature>
<dbReference type="InterPro" id="IPR015919">
    <property type="entry name" value="Cadherin-like_sf"/>
</dbReference>
<feature type="domain" description="Cadherin" evidence="15">
    <location>
        <begin position="566"/>
        <end position="670"/>
    </location>
</feature>
<protein>
    <recommendedName>
        <fullName evidence="15">Cadherin domain-containing protein</fullName>
    </recommendedName>
</protein>
<dbReference type="FunFam" id="2.60.40.60:FF:000020">
    <property type="entry name" value="Dachsous cadherin-related 1b"/>
    <property type="match status" value="1"/>
</dbReference>
<sequence length="1040" mass="115844">MKSWMLAVFFPLHLIFGQIVEYSLPEEKAPNTYIGNVAQDANISQLAQPEDLLSMEYRFLSQSNPYAELFSIHEKEATLYTAKQIDRETVCKFEVSCILRVDVIARSTGNFYQKIQLNLHILDINDNNPTFSRGSIDVELSEGSSVGTSVQIEGAIDADTGTYSVQNYVISPSDGPFEVHFQKNVDGSSIVKLVLRQSLNREDREYYLIQVLAQDGGNPPRSGALNVNVYVTDINDNSPVFLTSNLNVTIDEDAAINSTITIIRATDADKGNNSLVVFSISERQDARIQALFGIERFTGRLLLKESLIYEPGESYKIIIEASDSAKQPRISQTQVTVNVNDTHNNPPQITVDPLSNSADAEISENAKPGAPVAHITVFDPDTGYNGRVNCSVDDIAFTVQKLRQTSNYKVEYKVVVVQPLDREVLTVYRVTVRCEDEGHPKLNASAIFNVRLSDENDNKPIFNQQVYKVQKTENNEIGDEIVQVSASDKDFGVNSKIQYSLRSSDQNFQINPETGLIKVYFRMDREKLDEFRLTVYAVDQGADPKTGSAEVIVQVADLNDNAPEFVNDNLDFNVPENFGRNVTVGVLLVHDSDSGENNRVSFSIDPRSKPGLPFEVFSNGSIIAMNSLDRENRSTYMFEVVAKDHGVPPQTTQANVTVQVLDMNDNAPVFIFPTAHNNTVTVSYQTQPNQVIAQLKTTDADEGLNSKVTYFTPNKNLSQLFQLNTLSGRLILTRTLATVDIGSYTMLVYAQDKGTPPKISEAFLTITVTNLPLDGAQISPVEEEHKFYLIAIAITCVTGVIAVVIILTICLIKRADRMKLKYQQSHNEVNQGFEPRKKVSFSVDDPDSARVVTHVTSNQLYSALSDQVPGGGSSRLNYQPRYHNEVYDRQRRHNTPNAQMAPHYVNQDGDTNSNHSADTATSDSGRGGSDDMNNSSMFPSSLDFDHENRSTRSNRDFRSQLPLHDRDKPQTQIGRPRDFFNLDLSYNSSAYPNLDNSYSHGIVPYNNTGNDDSTTTSGSYVLDPEEEIKEVIQPSNRCIV</sequence>
<proteinExistence type="predicted"/>
<dbReference type="InterPro" id="IPR002126">
    <property type="entry name" value="Cadherin-like_dom"/>
</dbReference>
<organism evidence="16 17">
    <name type="scientific">Magallana gigas</name>
    <name type="common">Pacific oyster</name>
    <name type="synonym">Crassostrea gigas</name>
    <dbReference type="NCBI Taxonomy" id="29159"/>
    <lineage>
        <taxon>Eukaryota</taxon>
        <taxon>Metazoa</taxon>
        <taxon>Spiralia</taxon>
        <taxon>Lophotrochozoa</taxon>
        <taxon>Mollusca</taxon>
        <taxon>Bivalvia</taxon>
        <taxon>Autobranchia</taxon>
        <taxon>Pteriomorphia</taxon>
        <taxon>Ostreida</taxon>
        <taxon>Ostreoidea</taxon>
        <taxon>Ostreidae</taxon>
        <taxon>Magallana</taxon>
    </lineage>
</organism>
<dbReference type="PANTHER" id="PTHR24028:SF146">
    <property type="entry name" value="CADHERIN 96CB, ISOFORM D-RELATED"/>
    <property type="match status" value="1"/>
</dbReference>